<protein>
    <submittedName>
        <fullName evidence="2">Uncharacterized protein</fullName>
    </submittedName>
</protein>
<reference evidence="2" key="1">
    <citation type="journal article" date="2020" name="Nature">
        <title>Giant virus diversity and host interactions through global metagenomics.</title>
        <authorList>
            <person name="Schulz F."/>
            <person name="Roux S."/>
            <person name="Paez-Espino D."/>
            <person name="Jungbluth S."/>
            <person name="Walsh D.A."/>
            <person name="Denef V.J."/>
            <person name="McMahon K.D."/>
            <person name="Konstantinidis K.T."/>
            <person name="Eloe-Fadrosh E.A."/>
            <person name="Kyrpides N.C."/>
            <person name="Woyke T."/>
        </authorList>
    </citation>
    <scope>NUCLEOTIDE SEQUENCE</scope>
    <source>
        <strain evidence="2">GVMAG-M-3300023174-60</strain>
    </source>
</reference>
<dbReference type="EMBL" id="MN739677">
    <property type="protein sequence ID" value="QHT20202.1"/>
    <property type="molecule type" value="Genomic_DNA"/>
</dbReference>
<organism evidence="2">
    <name type="scientific">viral metagenome</name>
    <dbReference type="NCBI Taxonomy" id="1070528"/>
    <lineage>
        <taxon>unclassified sequences</taxon>
        <taxon>metagenomes</taxon>
        <taxon>organismal metagenomes</taxon>
    </lineage>
</organism>
<keyword evidence="1" id="KW-1133">Transmembrane helix</keyword>
<name>A0A6C0DUL3_9ZZZZ</name>
<accession>A0A6C0DUL3</accession>
<keyword evidence="1" id="KW-0472">Membrane</keyword>
<keyword evidence="1" id="KW-0812">Transmembrane</keyword>
<proteinExistence type="predicted"/>
<sequence>MSNDMTGSEGRFCNHIIRALGASFIARSQNLKFNYGQYYDKMKQLGINLFNGTITFDTVLNIPNNIIPYLSSPLFRNINVNASFFQTRDFSNYLYQHYRHKSNQQSIIDANKFNHRYNNNNDVFIHIRLGDVAHLNQGFIYYDKALTHISFENGYIASDDINHETCKRLIQKYNLKIIDYNEVETIMFGSTCKNIVLTGGTFSYIIGLFGFLSKVYYLKGMGNWYPSELFYIDDWTEISL</sequence>
<evidence type="ECO:0000313" key="2">
    <source>
        <dbReference type="EMBL" id="QHT20202.1"/>
    </source>
</evidence>
<evidence type="ECO:0000256" key="1">
    <source>
        <dbReference type="SAM" id="Phobius"/>
    </source>
</evidence>
<dbReference type="AlphaFoldDB" id="A0A6C0DUL3"/>
<feature type="transmembrane region" description="Helical" evidence="1">
    <location>
        <begin position="195"/>
        <end position="217"/>
    </location>
</feature>